<organism evidence="1 2">
    <name type="scientific">Aspergillus taichungensis</name>
    <dbReference type="NCBI Taxonomy" id="482145"/>
    <lineage>
        <taxon>Eukaryota</taxon>
        <taxon>Fungi</taxon>
        <taxon>Dikarya</taxon>
        <taxon>Ascomycota</taxon>
        <taxon>Pezizomycotina</taxon>
        <taxon>Eurotiomycetes</taxon>
        <taxon>Eurotiomycetidae</taxon>
        <taxon>Eurotiales</taxon>
        <taxon>Aspergillaceae</taxon>
        <taxon>Aspergillus</taxon>
        <taxon>Aspergillus subgen. Circumdati</taxon>
    </lineage>
</organism>
<proteinExistence type="predicted"/>
<protein>
    <submittedName>
        <fullName evidence="1">Uncharacterized protein</fullName>
    </submittedName>
</protein>
<evidence type="ECO:0000313" key="2">
    <source>
        <dbReference type="Proteomes" id="UP000235023"/>
    </source>
</evidence>
<evidence type="ECO:0000313" key="1">
    <source>
        <dbReference type="EMBL" id="PLN80840.1"/>
    </source>
</evidence>
<dbReference type="AlphaFoldDB" id="A0A2J5HU80"/>
<sequence length="71" mass="8129">MQASFRSSNGECKKAATGWTSPIQGLHRVNRTPHLTRGVHRTSLSLIAHRISYRVFQTIMLYLLHFLCSMD</sequence>
<accession>A0A2J5HU80</accession>
<name>A0A2J5HU80_9EURO</name>
<dbReference type="Proteomes" id="UP000235023">
    <property type="component" value="Unassembled WGS sequence"/>
</dbReference>
<gene>
    <name evidence="1" type="ORF">BDW42DRAFT_170259</name>
</gene>
<dbReference type="EMBL" id="KZ559543">
    <property type="protein sequence ID" value="PLN80840.1"/>
    <property type="molecule type" value="Genomic_DNA"/>
</dbReference>
<keyword evidence="2" id="KW-1185">Reference proteome</keyword>
<reference evidence="2" key="1">
    <citation type="submission" date="2017-12" db="EMBL/GenBank/DDBJ databases">
        <authorList>
            <consortium name="DOE Joint Genome Institute"/>
            <person name="Mondo S.J."/>
            <person name="Kjaerbolling I."/>
            <person name="Vesth T.C."/>
            <person name="Frisvad J.C."/>
            <person name="Nybo J.L."/>
            <person name="Theobald S."/>
            <person name="Kuo A."/>
            <person name="Bowyer P."/>
            <person name="Matsuda Y."/>
            <person name="Lyhne E.K."/>
            <person name="Kogle M.E."/>
            <person name="Clum A."/>
            <person name="Lipzen A."/>
            <person name="Salamov A."/>
            <person name="Ngan C.Y."/>
            <person name="Daum C."/>
            <person name="Chiniquy J."/>
            <person name="Barry K."/>
            <person name="LaButti K."/>
            <person name="Haridas S."/>
            <person name="Simmons B.A."/>
            <person name="Magnuson J.K."/>
            <person name="Mortensen U.H."/>
            <person name="Larsen T.O."/>
            <person name="Grigoriev I.V."/>
            <person name="Baker S.E."/>
            <person name="Andersen M.R."/>
            <person name="Nordberg H.P."/>
            <person name="Cantor M.N."/>
            <person name="Hua S.X."/>
        </authorList>
    </citation>
    <scope>NUCLEOTIDE SEQUENCE [LARGE SCALE GENOMIC DNA]</scope>
    <source>
        <strain evidence="2">IBT 19404</strain>
    </source>
</reference>